<evidence type="ECO:0000313" key="2">
    <source>
        <dbReference type="EMBL" id="KZT69723.1"/>
    </source>
</evidence>
<organism evidence="2 3">
    <name type="scientific">Daedalea quercina L-15889</name>
    <dbReference type="NCBI Taxonomy" id="1314783"/>
    <lineage>
        <taxon>Eukaryota</taxon>
        <taxon>Fungi</taxon>
        <taxon>Dikarya</taxon>
        <taxon>Basidiomycota</taxon>
        <taxon>Agaricomycotina</taxon>
        <taxon>Agaricomycetes</taxon>
        <taxon>Polyporales</taxon>
        <taxon>Fomitopsis</taxon>
    </lineage>
</organism>
<gene>
    <name evidence="2" type="ORF">DAEQUDRAFT_251156</name>
</gene>
<dbReference type="EMBL" id="KV429056">
    <property type="protein sequence ID" value="KZT69723.1"/>
    <property type="molecule type" value="Genomic_DNA"/>
</dbReference>
<name>A0A165QNR1_9APHY</name>
<reference evidence="2 3" key="1">
    <citation type="journal article" date="2016" name="Mol. Biol. Evol.">
        <title>Comparative Genomics of Early-Diverging Mushroom-Forming Fungi Provides Insights into the Origins of Lignocellulose Decay Capabilities.</title>
        <authorList>
            <person name="Nagy L.G."/>
            <person name="Riley R."/>
            <person name="Tritt A."/>
            <person name="Adam C."/>
            <person name="Daum C."/>
            <person name="Floudas D."/>
            <person name="Sun H."/>
            <person name="Yadav J.S."/>
            <person name="Pangilinan J."/>
            <person name="Larsson K.H."/>
            <person name="Matsuura K."/>
            <person name="Barry K."/>
            <person name="Labutti K."/>
            <person name="Kuo R."/>
            <person name="Ohm R.A."/>
            <person name="Bhattacharya S.S."/>
            <person name="Shirouzu T."/>
            <person name="Yoshinaga Y."/>
            <person name="Martin F.M."/>
            <person name="Grigoriev I.V."/>
            <person name="Hibbett D.S."/>
        </authorList>
    </citation>
    <scope>NUCLEOTIDE SEQUENCE [LARGE SCALE GENOMIC DNA]</scope>
    <source>
        <strain evidence="2 3">L-15889</strain>
    </source>
</reference>
<feature type="region of interest" description="Disordered" evidence="1">
    <location>
        <begin position="256"/>
        <end position="285"/>
    </location>
</feature>
<evidence type="ECO:0000313" key="3">
    <source>
        <dbReference type="Proteomes" id="UP000076727"/>
    </source>
</evidence>
<accession>A0A165QNR1</accession>
<dbReference type="Proteomes" id="UP000076727">
    <property type="component" value="Unassembled WGS sequence"/>
</dbReference>
<dbReference type="AlphaFoldDB" id="A0A165QNR1"/>
<evidence type="ECO:0000256" key="1">
    <source>
        <dbReference type="SAM" id="MobiDB-lite"/>
    </source>
</evidence>
<dbReference type="STRING" id="1314783.A0A165QNR1"/>
<sequence>MDDWNAFQRDLVVCRSDSYGGRVNSGVNIQSRNAFMIPDVRSAFDVTIHLPAGTPSSPVQLQSIFAHIQDFEVSIDDLQDRVTFNYFSLNSMNMPVHAGSLVARRALYIHSSNAPISGSFKAIGITLDAANGEITANASVASERDVHLRRTFLRPSVRLSSTNRAIAANVSLDGQATVGGNVQVEARTTNAPIDLAIAAPETARMAVSTHNQFAPTRVALPDTYVGDFALYTMRGWQQPVVHFDREHDGRGRAMRVSSFSDHRVSGDVRGPGSPPPTRFDFRNRVSMSAQNGDLDLYL</sequence>
<protein>
    <submittedName>
        <fullName evidence="2">Uncharacterized protein</fullName>
    </submittedName>
</protein>
<dbReference type="OrthoDB" id="2797373at2759"/>
<keyword evidence="3" id="KW-1185">Reference proteome</keyword>
<proteinExistence type="predicted"/>